<proteinExistence type="predicted"/>
<keyword evidence="1" id="KW-1133">Transmembrane helix</keyword>
<dbReference type="Proteomes" id="UP000663297">
    <property type="component" value="Chromosome 2"/>
</dbReference>
<evidence type="ECO:0000313" key="3">
    <source>
        <dbReference type="Proteomes" id="UP000663297"/>
    </source>
</evidence>
<dbReference type="AlphaFoldDB" id="A0A7S8D6Y0"/>
<reference evidence="2" key="1">
    <citation type="submission" date="2020-11" db="EMBL/GenBank/DDBJ databases">
        <title>The chromosome-scale genome resource for two endophytic Fusarium species: F. culmorum and F. pseudograminearum.</title>
        <authorList>
            <person name="Yuan Z."/>
        </authorList>
    </citation>
    <scope>NUCLEOTIDE SEQUENCE</scope>
    <source>
        <strain evidence="2">Class2-1B</strain>
    </source>
</reference>
<gene>
    <name evidence="2" type="ORF">HYE67_005373</name>
</gene>
<feature type="transmembrane region" description="Helical" evidence="1">
    <location>
        <begin position="97"/>
        <end position="117"/>
    </location>
</feature>
<evidence type="ECO:0000313" key="2">
    <source>
        <dbReference type="EMBL" id="QPC63142.1"/>
    </source>
</evidence>
<evidence type="ECO:0000256" key="1">
    <source>
        <dbReference type="SAM" id="Phobius"/>
    </source>
</evidence>
<keyword evidence="1" id="KW-0812">Transmembrane</keyword>
<organism evidence="2 3">
    <name type="scientific">Fusarium culmorum</name>
    <dbReference type="NCBI Taxonomy" id="5516"/>
    <lineage>
        <taxon>Eukaryota</taxon>
        <taxon>Fungi</taxon>
        <taxon>Dikarya</taxon>
        <taxon>Ascomycota</taxon>
        <taxon>Pezizomycotina</taxon>
        <taxon>Sordariomycetes</taxon>
        <taxon>Hypocreomycetidae</taxon>
        <taxon>Hypocreales</taxon>
        <taxon>Nectriaceae</taxon>
        <taxon>Fusarium</taxon>
    </lineage>
</organism>
<feature type="transmembrane region" description="Helical" evidence="1">
    <location>
        <begin position="123"/>
        <end position="144"/>
    </location>
</feature>
<keyword evidence="1" id="KW-0472">Membrane</keyword>
<dbReference type="EMBL" id="CP064748">
    <property type="protein sequence ID" value="QPC63142.1"/>
    <property type="molecule type" value="Genomic_DNA"/>
</dbReference>
<name>A0A7S8D6Y0_FUSCU</name>
<accession>A0A7S8D6Y0</accession>
<sequence>MTSLAQSSKQSGFPPSAPLSPSLVTATKILSIVRIATGGACLFAPQLTCSLHGYYVPAPYALLVRMMGAREAINGALLFTASDGKESDGGNRNIRRALWVGILADSMDICSVVYGFAMGEVGTSTAGILGTAAAGAITMAALMLRALRPSIGL</sequence>
<protein>
    <submittedName>
        <fullName evidence="2">Uncharacterized protein</fullName>
    </submittedName>
</protein>